<name>A0A0L6CPJ1_9MICO</name>
<dbReference type="AlphaFoldDB" id="A0A0L6CPJ1"/>
<reference evidence="2" key="1">
    <citation type="submission" date="2015-03" db="EMBL/GenBank/DDBJ databases">
        <title>Luteipulveratus halotolerans sp. nov., a novel actinobacterium (Dermacoccaceae) from Sarawak, Malaysia.</title>
        <authorList>
            <person name="Juboi H."/>
            <person name="Basik A."/>
            <person name="Shamsul S.S."/>
            <person name="Arnold P."/>
            <person name="Schmitt E.K."/>
            <person name="Sanglier J.-J."/>
            <person name="Yeo T."/>
        </authorList>
    </citation>
    <scope>NUCLEOTIDE SEQUENCE [LARGE SCALE GENOMIC DNA]</scope>
    <source>
        <strain evidence="2">C296001</strain>
    </source>
</reference>
<accession>A0A0L6CPJ1</accession>
<evidence type="ECO:0000313" key="2">
    <source>
        <dbReference type="Proteomes" id="UP000037397"/>
    </source>
</evidence>
<keyword evidence="2" id="KW-1185">Reference proteome</keyword>
<comment type="caution">
    <text evidence="1">The sequence shown here is derived from an EMBL/GenBank/DDBJ whole genome shotgun (WGS) entry which is preliminary data.</text>
</comment>
<dbReference type="STRING" id="1631356.VV01_00125"/>
<organism evidence="1 2">
    <name type="scientific">Luteipulveratus halotolerans</name>
    <dbReference type="NCBI Taxonomy" id="1631356"/>
    <lineage>
        <taxon>Bacteria</taxon>
        <taxon>Bacillati</taxon>
        <taxon>Actinomycetota</taxon>
        <taxon>Actinomycetes</taxon>
        <taxon>Micrococcales</taxon>
        <taxon>Dermacoccaceae</taxon>
        <taxon>Luteipulveratus</taxon>
    </lineage>
</organism>
<proteinExistence type="predicted"/>
<gene>
    <name evidence="1" type="ORF">VV01_00125</name>
</gene>
<dbReference type="RefSeq" id="WP_050668119.1">
    <property type="nucleotide sequence ID" value="NZ_LAIR01000001.1"/>
</dbReference>
<dbReference type="EMBL" id="LAIR01000001">
    <property type="protein sequence ID" value="KNX39679.1"/>
    <property type="molecule type" value="Genomic_DNA"/>
</dbReference>
<dbReference type="Proteomes" id="UP000037397">
    <property type="component" value="Unassembled WGS sequence"/>
</dbReference>
<dbReference type="OrthoDB" id="9803238at2"/>
<evidence type="ECO:0000313" key="1">
    <source>
        <dbReference type="EMBL" id="KNX39679.1"/>
    </source>
</evidence>
<sequence>MPEQTITVVFDVPAPTRERAAMFVRDLLAEHVNPVMHTPAAASDAVTCESWWFPERDLKRIDGNDRDPMHLADDI</sequence>
<protein>
    <submittedName>
        <fullName evidence="1">Uncharacterized protein</fullName>
    </submittedName>
</protein>